<proteinExistence type="predicted"/>
<dbReference type="InterPro" id="IPR019060">
    <property type="entry name" value="DUF2382"/>
</dbReference>
<evidence type="ECO:0000259" key="2">
    <source>
        <dbReference type="Pfam" id="PF11181"/>
    </source>
</evidence>
<protein>
    <submittedName>
        <fullName evidence="3">Uncharacterized protein (TIGR02271 family)</fullName>
    </submittedName>
</protein>
<organism evidence="3 4">
    <name type="scientific">Paenibacillus phyllosphaerae</name>
    <dbReference type="NCBI Taxonomy" id="274593"/>
    <lineage>
        <taxon>Bacteria</taxon>
        <taxon>Bacillati</taxon>
        <taxon>Bacillota</taxon>
        <taxon>Bacilli</taxon>
        <taxon>Bacillales</taxon>
        <taxon>Paenibacillaceae</taxon>
        <taxon>Paenibacillus</taxon>
    </lineage>
</organism>
<dbReference type="InterPro" id="IPR052967">
    <property type="entry name" value="Stress_Response_Assoc"/>
</dbReference>
<dbReference type="RefSeq" id="WP_183601926.1">
    <property type="nucleotide sequence ID" value="NZ_JACHXK010000010.1"/>
</dbReference>
<evidence type="ECO:0000259" key="1">
    <source>
        <dbReference type="Pfam" id="PF09557"/>
    </source>
</evidence>
<dbReference type="Pfam" id="PF09557">
    <property type="entry name" value="DUF2382"/>
    <property type="match status" value="1"/>
</dbReference>
<dbReference type="Pfam" id="PF11181">
    <property type="entry name" value="YflT"/>
    <property type="match status" value="1"/>
</dbReference>
<dbReference type="Proteomes" id="UP000570361">
    <property type="component" value="Unassembled WGS sequence"/>
</dbReference>
<sequence>MMAKAVYGVFDTSAEVLSAIQTLQAKGYNSYDMTVVADKEESWDVPDLYRRANVQTISDGDRDDSFLDKVKRFFTGDEHDGLRDRLYTLGLTEQDTDTYWEDLRQGRFLILVDDDKGIMNNLVTEEGRTSYAEAAAASELLVEEDTSRNTLTDDLFTPDPVTTEVTTPYSAVGESVPIRPDVEDEQTLRLREEQLKVDKEAVQAGEVVVHKNIVEEQQTVHVPVEHEEVYVERRPVTGDQADALPIEGEETIRIPVTEERIEVTKKPVVTEEIVVGKRTVQETEQVQDTVRKETVDVDQNGNPIVRETNTNR</sequence>
<reference evidence="3 4" key="1">
    <citation type="submission" date="2020-08" db="EMBL/GenBank/DDBJ databases">
        <title>Genomic Encyclopedia of Type Strains, Phase III (KMG-III): the genomes of soil and plant-associated and newly described type strains.</title>
        <authorList>
            <person name="Whitman W."/>
        </authorList>
    </citation>
    <scope>NUCLEOTIDE SEQUENCE [LARGE SCALE GENOMIC DNA]</scope>
    <source>
        <strain evidence="3 4">CECT 5862</strain>
    </source>
</reference>
<feature type="domain" description="General stress protein 17M-like" evidence="2">
    <location>
        <begin position="6"/>
        <end position="106"/>
    </location>
</feature>
<accession>A0A7W5FPA2</accession>
<gene>
    <name evidence="3" type="ORF">FHS18_004111</name>
</gene>
<dbReference type="InterPro" id="IPR025889">
    <property type="entry name" value="GSP17M-like_dom"/>
</dbReference>
<dbReference type="EMBL" id="JACHXK010000010">
    <property type="protein sequence ID" value="MBB3112033.1"/>
    <property type="molecule type" value="Genomic_DNA"/>
</dbReference>
<evidence type="ECO:0000313" key="4">
    <source>
        <dbReference type="Proteomes" id="UP000570361"/>
    </source>
</evidence>
<dbReference type="PANTHER" id="PTHR38463">
    <property type="entry name" value="STRESS RESPONSE PROTEIN YSNF"/>
    <property type="match status" value="1"/>
</dbReference>
<dbReference type="AlphaFoldDB" id="A0A7W5FPA2"/>
<keyword evidence="4" id="KW-1185">Reference proteome</keyword>
<dbReference type="PANTHER" id="PTHR38463:SF1">
    <property type="entry name" value="STRESS RESPONSE PROTEIN YSNF"/>
    <property type="match status" value="1"/>
</dbReference>
<evidence type="ECO:0000313" key="3">
    <source>
        <dbReference type="EMBL" id="MBB3112033.1"/>
    </source>
</evidence>
<name>A0A7W5FPA2_9BACL</name>
<feature type="domain" description="DUF2382" evidence="1">
    <location>
        <begin position="188"/>
        <end position="297"/>
    </location>
</feature>
<dbReference type="NCBIfam" id="TIGR02271">
    <property type="entry name" value="YsnF/AvaK domain"/>
    <property type="match status" value="1"/>
</dbReference>
<comment type="caution">
    <text evidence="3">The sequence shown here is derived from an EMBL/GenBank/DDBJ whole genome shotgun (WGS) entry which is preliminary data.</text>
</comment>